<evidence type="ECO:0000313" key="2">
    <source>
        <dbReference type="Proteomes" id="UP000814140"/>
    </source>
</evidence>
<proteinExistence type="predicted"/>
<comment type="caution">
    <text evidence="1">The sequence shown here is derived from an EMBL/GenBank/DDBJ whole genome shotgun (WGS) entry which is preliminary data.</text>
</comment>
<reference evidence="1" key="2">
    <citation type="journal article" date="2022" name="New Phytol.">
        <title>Evolutionary transition to the ectomycorrhizal habit in the genomes of a hyperdiverse lineage of mushroom-forming fungi.</title>
        <authorList>
            <person name="Looney B."/>
            <person name="Miyauchi S."/>
            <person name="Morin E."/>
            <person name="Drula E."/>
            <person name="Courty P.E."/>
            <person name="Kohler A."/>
            <person name="Kuo A."/>
            <person name="LaButti K."/>
            <person name="Pangilinan J."/>
            <person name="Lipzen A."/>
            <person name="Riley R."/>
            <person name="Andreopoulos W."/>
            <person name="He G."/>
            <person name="Johnson J."/>
            <person name="Nolan M."/>
            <person name="Tritt A."/>
            <person name="Barry K.W."/>
            <person name="Grigoriev I.V."/>
            <person name="Nagy L.G."/>
            <person name="Hibbett D."/>
            <person name="Henrissat B."/>
            <person name="Matheny P.B."/>
            <person name="Labbe J."/>
            <person name="Martin F.M."/>
        </authorList>
    </citation>
    <scope>NUCLEOTIDE SEQUENCE</scope>
    <source>
        <strain evidence="1">HHB10654</strain>
    </source>
</reference>
<name>A0ACB8SHA7_9AGAM</name>
<dbReference type="Proteomes" id="UP000814140">
    <property type="component" value="Unassembled WGS sequence"/>
</dbReference>
<dbReference type="EMBL" id="MU277285">
    <property type="protein sequence ID" value="KAI0055617.1"/>
    <property type="molecule type" value="Genomic_DNA"/>
</dbReference>
<evidence type="ECO:0000313" key="1">
    <source>
        <dbReference type="EMBL" id="KAI0055617.1"/>
    </source>
</evidence>
<reference evidence="1" key="1">
    <citation type="submission" date="2021-03" db="EMBL/GenBank/DDBJ databases">
        <authorList>
            <consortium name="DOE Joint Genome Institute"/>
            <person name="Ahrendt S."/>
            <person name="Looney B.P."/>
            <person name="Miyauchi S."/>
            <person name="Morin E."/>
            <person name="Drula E."/>
            <person name="Courty P.E."/>
            <person name="Chicoki N."/>
            <person name="Fauchery L."/>
            <person name="Kohler A."/>
            <person name="Kuo A."/>
            <person name="Labutti K."/>
            <person name="Pangilinan J."/>
            <person name="Lipzen A."/>
            <person name="Riley R."/>
            <person name="Andreopoulos W."/>
            <person name="He G."/>
            <person name="Johnson J."/>
            <person name="Barry K.W."/>
            <person name="Grigoriev I.V."/>
            <person name="Nagy L."/>
            <person name="Hibbett D."/>
            <person name="Henrissat B."/>
            <person name="Matheny P.B."/>
            <person name="Labbe J."/>
            <person name="Martin F."/>
        </authorList>
    </citation>
    <scope>NUCLEOTIDE SEQUENCE</scope>
    <source>
        <strain evidence="1">HHB10654</strain>
    </source>
</reference>
<keyword evidence="2" id="KW-1185">Reference proteome</keyword>
<accession>A0ACB8SHA7</accession>
<organism evidence="1 2">
    <name type="scientific">Artomyces pyxidatus</name>
    <dbReference type="NCBI Taxonomy" id="48021"/>
    <lineage>
        <taxon>Eukaryota</taxon>
        <taxon>Fungi</taxon>
        <taxon>Dikarya</taxon>
        <taxon>Basidiomycota</taxon>
        <taxon>Agaricomycotina</taxon>
        <taxon>Agaricomycetes</taxon>
        <taxon>Russulales</taxon>
        <taxon>Auriscalpiaceae</taxon>
        <taxon>Artomyces</taxon>
    </lineage>
</organism>
<gene>
    <name evidence="1" type="ORF">BV25DRAFT_1736766</name>
</gene>
<protein>
    <submittedName>
        <fullName evidence="1">Uncharacterized protein</fullName>
    </submittedName>
</protein>
<sequence length="322" mass="35333">MASITLEIAQAILDVHVSPSSPIVAIHHFGAVATSTFLLHTTSPATASYLVSLVETPAATDQSFNENSISAQYSLLTHLHTHLPLPHPLPLPSPLALTPTYLLLRLPHALSPTPELPITPAQNKAALLGASLRAVHACAGEWFGRHAWEHEGVYSWQEAFTRLLEDALDAAPPHLGLDVQAVRKRLSRAIGFFLFDDVEEPAFVALTSEAVYARADAPDGDVVLWLPTLPHALFGDPLLERVFSEVPFPLGSGQPAPSRELLQGYGSPLIVFARQRTKRLWYDLYLGLLLLLNESLHSPEELDWARELVRRSAELLENAPCY</sequence>